<sequence>MSTETVRPPRQILMNPGPVNADERVRAALTGPDICHREVEFTELLDRVRDRVTRICGGDDDHAAVVLTGSGTAAVEAAISSAVPPGRGVLVVDNGHYGRRMHDIAQAYGIPRRLLELGWGTRIDPDMIGRELAADERLSHVLIVHHETSTGMRNDVRAVAAQAHRHDRQVIVDAVSSVGAEPLGLRTDGIDWLAGSANKCLEGMPGLSFVCGSRAGFADLETLPRRGYSLDLHRHYAAQETAGAPAFTPAVPAFYAFDVALGLALDEGVAARGARYARLAERLRAGLVRLGFRLLLDRDDRAVSLTAAALPVGISFATVHDGMRRAGFVVYPAQESLADGHLRLSTMGTMTAADVDCFLERLGALVASAPTGETR</sequence>
<gene>
    <name evidence="8" type="primary">phnW</name>
    <name evidence="8" type="ORF">GCM10012284_21040</name>
</gene>
<dbReference type="EMBL" id="BMMX01000006">
    <property type="protein sequence ID" value="GGK86674.1"/>
    <property type="molecule type" value="Genomic_DNA"/>
</dbReference>
<keyword evidence="2" id="KW-0032">Aminotransferase</keyword>
<evidence type="ECO:0000256" key="4">
    <source>
        <dbReference type="ARBA" id="ARBA00022898"/>
    </source>
</evidence>
<dbReference type="PANTHER" id="PTHR42778">
    <property type="entry name" value="2-AMINOETHYLPHOSPHONATE--PYRUVATE TRANSAMINASE"/>
    <property type="match status" value="1"/>
</dbReference>
<evidence type="ECO:0000313" key="8">
    <source>
        <dbReference type="EMBL" id="GGK86674.1"/>
    </source>
</evidence>
<evidence type="ECO:0000256" key="5">
    <source>
        <dbReference type="PIRSR" id="PIRSR000524-1"/>
    </source>
</evidence>
<evidence type="ECO:0000256" key="3">
    <source>
        <dbReference type="ARBA" id="ARBA00022679"/>
    </source>
</evidence>
<dbReference type="Gene3D" id="3.40.640.10">
    <property type="entry name" value="Type I PLP-dependent aspartate aminotransferase-like (Major domain)"/>
    <property type="match status" value="1"/>
</dbReference>
<accession>A0A8J3BZG1</accession>
<evidence type="ECO:0000256" key="6">
    <source>
        <dbReference type="PIRSR" id="PIRSR000524-50"/>
    </source>
</evidence>
<dbReference type="InterPro" id="IPR024169">
    <property type="entry name" value="SP_NH2Trfase/AEP_transaminase"/>
</dbReference>
<feature type="modified residue" description="N6-(pyridoxal phosphate)lysine" evidence="6">
    <location>
        <position position="199"/>
    </location>
</feature>
<organism evidence="8 9">
    <name type="scientific">Mangrovihabitans endophyticus</name>
    <dbReference type="NCBI Taxonomy" id="1751298"/>
    <lineage>
        <taxon>Bacteria</taxon>
        <taxon>Bacillati</taxon>
        <taxon>Actinomycetota</taxon>
        <taxon>Actinomycetes</taxon>
        <taxon>Micromonosporales</taxon>
        <taxon>Micromonosporaceae</taxon>
        <taxon>Mangrovihabitans</taxon>
    </lineage>
</organism>
<reference evidence="8" key="2">
    <citation type="submission" date="2020-09" db="EMBL/GenBank/DDBJ databases">
        <authorList>
            <person name="Sun Q."/>
            <person name="Zhou Y."/>
        </authorList>
    </citation>
    <scope>NUCLEOTIDE SEQUENCE</scope>
    <source>
        <strain evidence="8">CGMCC 4.7299</strain>
    </source>
</reference>
<dbReference type="InterPro" id="IPR015422">
    <property type="entry name" value="PyrdxlP-dep_Trfase_small"/>
</dbReference>
<comment type="cofactor">
    <cofactor evidence="1 6">
        <name>pyridoxal 5'-phosphate</name>
        <dbReference type="ChEBI" id="CHEBI:597326"/>
    </cofactor>
</comment>
<comment type="caution">
    <text evidence="8">The sequence shown here is derived from an EMBL/GenBank/DDBJ whole genome shotgun (WGS) entry which is preliminary data.</text>
</comment>
<keyword evidence="4 6" id="KW-0663">Pyridoxal phosphate</keyword>
<evidence type="ECO:0000256" key="2">
    <source>
        <dbReference type="ARBA" id="ARBA00022576"/>
    </source>
</evidence>
<protein>
    <submittedName>
        <fullName evidence="8">2-aminoethylphosphonate--pyruvate transaminase</fullName>
    </submittedName>
</protein>
<evidence type="ECO:0000259" key="7">
    <source>
        <dbReference type="Pfam" id="PF00266"/>
    </source>
</evidence>
<evidence type="ECO:0000256" key="1">
    <source>
        <dbReference type="ARBA" id="ARBA00001933"/>
    </source>
</evidence>
<dbReference type="PANTHER" id="PTHR42778:SF1">
    <property type="entry name" value="2-AMINOETHYLPHOSPHONATE--PYRUVATE TRANSAMINASE"/>
    <property type="match status" value="1"/>
</dbReference>
<name>A0A8J3BZG1_9ACTN</name>
<dbReference type="SUPFAM" id="SSF53383">
    <property type="entry name" value="PLP-dependent transferases"/>
    <property type="match status" value="1"/>
</dbReference>
<feature type="domain" description="Aminotransferase class V" evidence="7">
    <location>
        <begin position="35"/>
        <end position="307"/>
    </location>
</feature>
<dbReference type="InterPro" id="IPR015424">
    <property type="entry name" value="PyrdxlP-dep_Trfase"/>
</dbReference>
<dbReference type="Gene3D" id="3.90.1150.10">
    <property type="entry name" value="Aspartate Aminotransferase, domain 1"/>
    <property type="match status" value="1"/>
</dbReference>
<dbReference type="InterPro" id="IPR015421">
    <property type="entry name" value="PyrdxlP-dep_Trfase_major"/>
</dbReference>
<dbReference type="Proteomes" id="UP000656042">
    <property type="component" value="Unassembled WGS sequence"/>
</dbReference>
<dbReference type="AlphaFoldDB" id="A0A8J3BZG1"/>
<dbReference type="RefSeq" id="WP_189078951.1">
    <property type="nucleotide sequence ID" value="NZ_BMMX01000006.1"/>
</dbReference>
<keyword evidence="3" id="KW-0808">Transferase</keyword>
<dbReference type="Pfam" id="PF00266">
    <property type="entry name" value="Aminotran_5"/>
    <property type="match status" value="1"/>
</dbReference>
<evidence type="ECO:0000313" key="9">
    <source>
        <dbReference type="Proteomes" id="UP000656042"/>
    </source>
</evidence>
<keyword evidence="9" id="KW-1185">Reference proteome</keyword>
<proteinExistence type="predicted"/>
<dbReference type="InterPro" id="IPR000192">
    <property type="entry name" value="Aminotrans_V_dom"/>
</dbReference>
<feature type="binding site" evidence="5">
    <location>
        <position position="343"/>
    </location>
    <ligand>
        <name>substrate</name>
    </ligand>
</feature>
<dbReference type="GO" id="GO:0008483">
    <property type="term" value="F:transaminase activity"/>
    <property type="evidence" value="ECO:0007669"/>
    <property type="project" value="UniProtKB-KW"/>
</dbReference>
<dbReference type="PIRSF" id="PIRSF000524">
    <property type="entry name" value="SPT"/>
    <property type="match status" value="1"/>
</dbReference>
<reference evidence="8" key="1">
    <citation type="journal article" date="2014" name="Int. J. Syst. Evol. Microbiol.">
        <title>Complete genome sequence of Corynebacterium casei LMG S-19264T (=DSM 44701T), isolated from a smear-ripened cheese.</title>
        <authorList>
            <consortium name="US DOE Joint Genome Institute (JGI-PGF)"/>
            <person name="Walter F."/>
            <person name="Albersmeier A."/>
            <person name="Kalinowski J."/>
            <person name="Ruckert C."/>
        </authorList>
    </citation>
    <scope>NUCLEOTIDE SEQUENCE</scope>
    <source>
        <strain evidence="8">CGMCC 4.7299</strain>
    </source>
</reference>